<feature type="region of interest" description="Disordered" evidence="1">
    <location>
        <begin position="67"/>
        <end position="88"/>
    </location>
</feature>
<dbReference type="RefSeq" id="WP_106511300.1">
    <property type="nucleotide sequence ID" value="NZ_PXYI01000001.1"/>
</dbReference>
<name>A0A2P7QZ86_9SPHN</name>
<evidence type="ECO:0000256" key="1">
    <source>
        <dbReference type="SAM" id="MobiDB-lite"/>
    </source>
</evidence>
<dbReference type="EMBL" id="PXYI01000001">
    <property type="protein sequence ID" value="PSJ43282.1"/>
    <property type="molecule type" value="Genomic_DNA"/>
</dbReference>
<accession>A0A2P7QZ86</accession>
<reference evidence="3 4" key="1">
    <citation type="submission" date="2018-03" db="EMBL/GenBank/DDBJ databases">
        <title>The draft genome of Sphingosinicella sp. GL-C-18.</title>
        <authorList>
            <person name="Liu L."/>
            <person name="Li L."/>
            <person name="Liang L."/>
            <person name="Zhang X."/>
            <person name="Wang T."/>
        </authorList>
    </citation>
    <scope>NUCLEOTIDE SEQUENCE [LARGE SCALE GENOMIC DNA]</scope>
    <source>
        <strain evidence="3 4">GL-C-18</strain>
    </source>
</reference>
<comment type="caution">
    <text evidence="3">The sequence shown here is derived from an EMBL/GenBank/DDBJ whole genome shotgun (WGS) entry which is preliminary data.</text>
</comment>
<keyword evidence="4" id="KW-1185">Reference proteome</keyword>
<sequence>MMSHIPNSAMPHAAPSEKKAPAEQPKSSIGSRSAKVADLVRENPKTAIVAGAAVVAGLAAAAAIPLVRARKSDSESAGAKTKKTKQSA</sequence>
<keyword evidence="2" id="KW-0812">Transmembrane</keyword>
<keyword evidence="2" id="KW-1133">Transmembrane helix</keyword>
<proteinExistence type="predicted"/>
<evidence type="ECO:0000313" key="3">
    <source>
        <dbReference type="EMBL" id="PSJ43282.1"/>
    </source>
</evidence>
<dbReference type="AlphaFoldDB" id="A0A2P7QZ86"/>
<dbReference type="OrthoDB" id="9958417at2"/>
<keyword evidence="2" id="KW-0472">Membrane</keyword>
<dbReference type="Proteomes" id="UP000241167">
    <property type="component" value="Unassembled WGS sequence"/>
</dbReference>
<feature type="transmembrane region" description="Helical" evidence="2">
    <location>
        <begin position="47"/>
        <end position="67"/>
    </location>
</feature>
<protein>
    <submittedName>
        <fullName evidence="3">Uncharacterized protein</fullName>
    </submittedName>
</protein>
<evidence type="ECO:0000313" key="4">
    <source>
        <dbReference type="Proteomes" id="UP000241167"/>
    </source>
</evidence>
<evidence type="ECO:0000256" key="2">
    <source>
        <dbReference type="SAM" id="Phobius"/>
    </source>
</evidence>
<gene>
    <name evidence="3" type="ORF">C7I55_02590</name>
</gene>
<feature type="region of interest" description="Disordered" evidence="1">
    <location>
        <begin position="1"/>
        <end position="35"/>
    </location>
</feature>
<organism evidence="3 4">
    <name type="scientific">Allosphingosinicella deserti</name>
    <dbReference type="NCBI Taxonomy" id="2116704"/>
    <lineage>
        <taxon>Bacteria</taxon>
        <taxon>Pseudomonadati</taxon>
        <taxon>Pseudomonadota</taxon>
        <taxon>Alphaproteobacteria</taxon>
        <taxon>Sphingomonadales</taxon>
        <taxon>Sphingomonadaceae</taxon>
        <taxon>Allosphingosinicella</taxon>
    </lineage>
</organism>